<keyword evidence="2" id="KW-1185">Reference proteome</keyword>
<proteinExistence type="predicted"/>
<protein>
    <submittedName>
        <fullName evidence="1">Uncharacterized protein</fullName>
    </submittedName>
</protein>
<accession>U5L658</accession>
<evidence type="ECO:0000313" key="2">
    <source>
        <dbReference type="Proteomes" id="UP000017805"/>
    </source>
</evidence>
<dbReference type="EMBL" id="CP006643">
    <property type="protein sequence ID" value="AGX02895.1"/>
    <property type="molecule type" value="Genomic_DNA"/>
</dbReference>
<sequence>MMKICVCKLSTAWVQDQLPFKGGFFNAGNVAGFFNKQYSKKKR</sequence>
<dbReference type="KEGG" id="bif:N288_04690"/>
<evidence type="ECO:0000313" key="1">
    <source>
        <dbReference type="EMBL" id="AGX02895.1"/>
    </source>
</evidence>
<reference evidence="1 2" key="1">
    <citation type="submission" date="2013-07" db="EMBL/GenBank/DDBJ databases">
        <title>Complete genome sequence of Bacillus infantis NRRL B-14911 that has potential to induce cardiac disease by antigenic mimicry.</title>
        <authorList>
            <person name="Massilamany C."/>
            <person name="Smith T.P.L."/>
            <person name="Loy J.D."/>
            <person name="Barletta R."/>
            <person name="Reddy J."/>
        </authorList>
    </citation>
    <scope>NUCLEOTIDE SEQUENCE [LARGE SCALE GENOMIC DNA]</scope>
    <source>
        <strain evidence="1 2">NRRL B-14911</strain>
    </source>
</reference>
<dbReference type="STRING" id="1367477.N288_04690"/>
<organism evidence="1 2">
    <name type="scientific">Bacillus infantis NRRL B-14911</name>
    <dbReference type="NCBI Taxonomy" id="1367477"/>
    <lineage>
        <taxon>Bacteria</taxon>
        <taxon>Bacillati</taxon>
        <taxon>Bacillota</taxon>
        <taxon>Bacilli</taxon>
        <taxon>Bacillales</taxon>
        <taxon>Bacillaceae</taxon>
        <taxon>Bacillus</taxon>
    </lineage>
</organism>
<name>U5L658_9BACI</name>
<dbReference type="AlphaFoldDB" id="U5L658"/>
<dbReference type="HOGENOM" id="CLU_3229640_0_0_9"/>
<gene>
    <name evidence="1" type="ORF">N288_04690</name>
</gene>
<dbReference type="Proteomes" id="UP000017805">
    <property type="component" value="Chromosome"/>
</dbReference>